<reference evidence="4" key="1">
    <citation type="journal article" date="2015" name="Nature">
        <title>Complex archaea that bridge the gap between prokaryotes and eukaryotes.</title>
        <authorList>
            <person name="Spang A."/>
            <person name="Saw J.H."/>
            <person name="Jorgensen S.L."/>
            <person name="Zaremba-Niedzwiedzka K."/>
            <person name="Martijn J."/>
            <person name="Lind A.E."/>
            <person name="van Eijk R."/>
            <person name="Schleper C."/>
            <person name="Guy L."/>
            <person name="Ettema T.J."/>
        </authorList>
    </citation>
    <scope>NUCLEOTIDE SEQUENCE</scope>
</reference>
<dbReference type="InterPro" id="IPR004821">
    <property type="entry name" value="Cyt_trans-like"/>
</dbReference>
<dbReference type="NCBIfam" id="TIGR00125">
    <property type="entry name" value="cyt_tran_rel"/>
    <property type="match status" value="1"/>
</dbReference>
<feature type="domain" description="Cytidyltransferase-like" evidence="3">
    <location>
        <begin position="10"/>
        <end position="140"/>
    </location>
</feature>
<organism evidence="4">
    <name type="scientific">marine sediment metagenome</name>
    <dbReference type="NCBI Taxonomy" id="412755"/>
    <lineage>
        <taxon>unclassified sequences</taxon>
        <taxon>metagenomes</taxon>
        <taxon>ecological metagenomes</taxon>
    </lineage>
</organism>
<dbReference type="PANTHER" id="PTHR43793:SF1">
    <property type="entry name" value="FAD SYNTHASE"/>
    <property type="match status" value="1"/>
</dbReference>
<proteinExistence type="predicted"/>
<evidence type="ECO:0000313" key="4">
    <source>
        <dbReference type="EMBL" id="KKN73034.1"/>
    </source>
</evidence>
<dbReference type="EMBL" id="LAZR01000351">
    <property type="protein sequence ID" value="KKN73034.1"/>
    <property type="molecule type" value="Genomic_DNA"/>
</dbReference>
<dbReference type="InterPro" id="IPR050385">
    <property type="entry name" value="Archaeal_FAD_synthase"/>
</dbReference>
<evidence type="ECO:0000256" key="1">
    <source>
        <dbReference type="ARBA" id="ARBA00022679"/>
    </source>
</evidence>
<protein>
    <recommendedName>
        <fullName evidence="3">Cytidyltransferase-like domain-containing protein</fullName>
    </recommendedName>
</protein>
<comment type="caution">
    <text evidence="4">The sequence shown here is derived from an EMBL/GenBank/DDBJ whole genome shotgun (WGS) entry which is preliminary data.</text>
</comment>
<name>A0A0F9T1C5_9ZZZZ</name>
<dbReference type="GO" id="GO:0016779">
    <property type="term" value="F:nucleotidyltransferase activity"/>
    <property type="evidence" value="ECO:0007669"/>
    <property type="project" value="UniProtKB-KW"/>
</dbReference>
<dbReference type="SUPFAM" id="SSF52374">
    <property type="entry name" value="Nucleotidylyl transferase"/>
    <property type="match status" value="1"/>
</dbReference>
<dbReference type="AlphaFoldDB" id="A0A0F9T1C5"/>
<dbReference type="Gene3D" id="3.40.50.620">
    <property type="entry name" value="HUPs"/>
    <property type="match status" value="1"/>
</dbReference>
<dbReference type="PANTHER" id="PTHR43793">
    <property type="entry name" value="FAD SYNTHASE"/>
    <property type="match status" value="1"/>
</dbReference>
<keyword evidence="1" id="KW-0808">Transferase</keyword>
<sequence>MKILTKRVLIAGTFDIIHPGHIYLINEAAKLGDVYVIIATDKNRELYSGVAPTISEEQRLEVIKSIKNVKDAKIGRHDNDTLKTVEEMHADIVLLGPNQRYSIDTLKKGLIKKGLNHIEVKRLNSYYDKYELHSSSSIKKKIIRMYKQEKSRSCKNGR</sequence>
<evidence type="ECO:0000259" key="3">
    <source>
        <dbReference type="Pfam" id="PF01467"/>
    </source>
</evidence>
<dbReference type="InterPro" id="IPR014729">
    <property type="entry name" value="Rossmann-like_a/b/a_fold"/>
</dbReference>
<gene>
    <name evidence="4" type="ORF">LCGC14_0404690</name>
</gene>
<dbReference type="Pfam" id="PF01467">
    <property type="entry name" value="CTP_transf_like"/>
    <property type="match status" value="1"/>
</dbReference>
<keyword evidence="2" id="KW-0548">Nucleotidyltransferase</keyword>
<accession>A0A0F9T1C5</accession>
<evidence type="ECO:0000256" key="2">
    <source>
        <dbReference type="ARBA" id="ARBA00022695"/>
    </source>
</evidence>